<dbReference type="SMART" id="SM00530">
    <property type="entry name" value="HTH_XRE"/>
    <property type="match status" value="1"/>
</dbReference>
<keyword evidence="3" id="KW-0238">DNA-binding</keyword>
<keyword evidence="4" id="KW-0804">Transcription</keyword>
<evidence type="ECO:0000313" key="6">
    <source>
        <dbReference type="EMBL" id="MQM27077.1"/>
    </source>
</evidence>
<dbReference type="InterPro" id="IPR050807">
    <property type="entry name" value="TransReg_Diox_bact_type"/>
</dbReference>
<comment type="caution">
    <text evidence="6">The sequence shown here is derived from an EMBL/GenBank/DDBJ whole genome shotgun (WGS) entry which is preliminary data.</text>
</comment>
<dbReference type="InterPro" id="IPR026281">
    <property type="entry name" value="HTH_RamB"/>
</dbReference>
<dbReference type="RefSeq" id="WP_153026296.1">
    <property type="nucleotide sequence ID" value="NZ_WIAO01000020.1"/>
</dbReference>
<dbReference type="Pfam" id="PF09856">
    <property type="entry name" value="ScfRs"/>
    <property type="match status" value="1"/>
</dbReference>
<evidence type="ECO:0000256" key="1">
    <source>
        <dbReference type="ARBA" id="ARBA00007227"/>
    </source>
</evidence>
<dbReference type="PROSITE" id="PS50943">
    <property type="entry name" value="HTH_CROC1"/>
    <property type="match status" value="1"/>
</dbReference>
<dbReference type="PANTHER" id="PTHR46797">
    <property type="entry name" value="HTH-TYPE TRANSCRIPTIONAL REGULATOR"/>
    <property type="match status" value="1"/>
</dbReference>
<dbReference type="Gene3D" id="1.10.260.40">
    <property type="entry name" value="lambda repressor-like DNA-binding domains"/>
    <property type="match status" value="1"/>
</dbReference>
<gene>
    <name evidence="6" type="ORF">GFD30_16065</name>
</gene>
<dbReference type="Proteomes" id="UP000477750">
    <property type="component" value="Unassembled WGS sequence"/>
</dbReference>
<dbReference type="PANTHER" id="PTHR46797:SF23">
    <property type="entry name" value="HTH-TYPE TRANSCRIPTIONAL REGULATOR SUTR"/>
    <property type="match status" value="1"/>
</dbReference>
<protein>
    <submittedName>
        <fullName evidence="6">ImmA/IrrE family metallo-endopeptidase</fullName>
    </submittedName>
</protein>
<keyword evidence="7" id="KW-1185">Reference proteome</keyword>
<dbReference type="InterPro" id="IPR010359">
    <property type="entry name" value="IrrE_HExxH"/>
</dbReference>
<evidence type="ECO:0000313" key="7">
    <source>
        <dbReference type="Proteomes" id="UP000477750"/>
    </source>
</evidence>
<evidence type="ECO:0000256" key="3">
    <source>
        <dbReference type="ARBA" id="ARBA00023125"/>
    </source>
</evidence>
<dbReference type="Pfam" id="PF01381">
    <property type="entry name" value="HTH_3"/>
    <property type="match status" value="1"/>
</dbReference>
<evidence type="ECO:0000256" key="2">
    <source>
        <dbReference type="ARBA" id="ARBA00023015"/>
    </source>
</evidence>
<evidence type="ECO:0000259" key="5">
    <source>
        <dbReference type="PROSITE" id="PS50943"/>
    </source>
</evidence>
<dbReference type="CDD" id="cd00093">
    <property type="entry name" value="HTH_XRE"/>
    <property type="match status" value="1"/>
</dbReference>
<evidence type="ECO:0000256" key="4">
    <source>
        <dbReference type="ARBA" id="ARBA00023163"/>
    </source>
</evidence>
<organism evidence="6 7">
    <name type="scientific">Glycomyces albidus</name>
    <dbReference type="NCBI Taxonomy" id="2656774"/>
    <lineage>
        <taxon>Bacteria</taxon>
        <taxon>Bacillati</taxon>
        <taxon>Actinomycetota</taxon>
        <taxon>Actinomycetes</taxon>
        <taxon>Glycomycetales</taxon>
        <taxon>Glycomycetaceae</taxon>
        <taxon>Glycomyces</taxon>
    </lineage>
</organism>
<dbReference type="GO" id="GO:0005829">
    <property type="term" value="C:cytosol"/>
    <property type="evidence" value="ECO:0007669"/>
    <property type="project" value="TreeGrafter"/>
</dbReference>
<dbReference type="SUPFAM" id="SSF47413">
    <property type="entry name" value="lambda repressor-like DNA-binding domains"/>
    <property type="match status" value="1"/>
</dbReference>
<dbReference type="InterPro" id="IPR018653">
    <property type="entry name" value="ScfR_C"/>
</dbReference>
<dbReference type="PIRSF" id="PIRSF019251">
    <property type="entry name" value="Rv0465c"/>
    <property type="match status" value="1"/>
</dbReference>
<dbReference type="GO" id="GO:0003677">
    <property type="term" value="F:DNA binding"/>
    <property type="evidence" value="ECO:0007669"/>
    <property type="project" value="UniProtKB-KW"/>
</dbReference>
<sequence>MRKAKAGLRLRRFREERGLTQAALASALGISTSYVNQMESNQRPITGPVLLRLAEVFDVDVQRFSASESDRLTAQLRDALADTAHSAPAGEVRELAESMPELAQYVVDLHRRYRHLLERNAAMSAELDAPQGRDGVGSPTAHEEVRDLFYAKRNHVAALDEAAERMYEEAALDPADLAGGLARLLREEYGTVVADLEPGEANRVKRRFDPPVLRVSPLLSPGQRAFQLATHLALVACGDLIRAEAESADLSGDEARGLARIGLANYFAGALILPYGRFLSAAEELRYDIDLLGRRFRVGFETVAHRLSTLQRPGARGVPFFFVRVDRAGNISKRQSATDFHFSRVGGTCPLWDVYEAFAHPGEIRTQLAQMPDGRSYLWVARTVTRRYGGFGTPAKTFAIGLGCDLHHAHRLVYADGLDLANPAMLTPIGPGCKVCDRKGCPQRAFPAIGAPLEVTDRQSRFTPYPSAD</sequence>
<name>A0A6L5GBM6_9ACTN</name>
<reference evidence="6 7" key="1">
    <citation type="submission" date="2019-10" db="EMBL/GenBank/DDBJ databases">
        <title>Glycomyces albidus sp. nov., a novel actinomycete isolated from rhizosphere soil of wheat (Triticum aestivum L.).</title>
        <authorList>
            <person name="Qian L."/>
        </authorList>
    </citation>
    <scope>NUCLEOTIDE SEQUENCE [LARGE SCALE GENOMIC DNA]</scope>
    <source>
        <strain evidence="6 7">NEAU-7082</strain>
    </source>
</reference>
<feature type="domain" description="HTH cro/C1-type" evidence="5">
    <location>
        <begin position="10"/>
        <end position="64"/>
    </location>
</feature>
<accession>A0A6L5GBM6</accession>
<proteinExistence type="inferred from homology"/>
<dbReference type="InterPro" id="IPR001387">
    <property type="entry name" value="Cro/C1-type_HTH"/>
</dbReference>
<dbReference type="Pfam" id="PF06114">
    <property type="entry name" value="Peptidase_M78"/>
    <property type="match status" value="1"/>
</dbReference>
<dbReference type="GO" id="GO:0003700">
    <property type="term" value="F:DNA-binding transcription factor activity"/>
    <property type="evidence" value="ECO:0007669"/>
    <property type="project" value="TreeGrafter"/>
</dbReference>
<dbReference type="InterPro" id="IPR010982">
    <property type="entry name" value="Lambda_DNA-bd_dom_sf"/>
</dbReference>
<comment type="similarity">
    <text evidence="1">Belongs to the short-chain fatty acyl-CoA assimilation regulator (ScfR) family.</text>
</comment>
<dbReference type="EMBL" id="WIAO01000020">
    <property type="protein sequence ID" value="MQM27077.1"/>
    <property type="molecule type" value="Genomic_DNA"/>
</dbReference>
<dbReference type="AlphaFoldDB" id="A0A6L5GBM6"/>
<keyword evidence="2" id="KW-0805">Transcription regulation</keyword>